<keyword evidence="3" id="KW-1185">Reference proteome</keyword>
<dbReference type="Proteomes" id="UP001324287">
    <property type="component" value="Chromosome"/>
</dbReference>
<evidence type="ECO:0000256" key="1">
    <source>
        <dbReference type="SAM" id="MobiDB-lite"/>
    </source>
</evidence>
<proteinExistence type="predicted"/>
<protein>
    <submittedName>
        <fullName evidence="2">Uncharacterized protein</fullName>
    </submittedName>
</protein>
<sequence>MSWLELPEDTGFGIDNLPLGVFLGGDGPVSGTAPESATPSSTCSA</sequence>
<feature type="region of interest" description="Disordered" evidence="1">
    <location>
        <begin position="25"/>
        <end position="45"/>
    </location>
</feature>
<evidence type="ECO:0000313" key="3">
    <source>
        <dbReference type="Proteomes" id="UP001324287"/>
    </source>
</evidence>
<accession>A0ABZ1B7G0</accession>
<feature type="compositionally biased region" description="Polar residues" evidence="1">
    <location>
        <begin position="33"/>
        <end position="45"/>
    </location>
</feature>
<reference evidence="2 3" key="1">
    <citation type="submission" date="2023-12" db="EMBL/GenBank/DDBJ databases">
        <title>Blastococcus brunescens sp. nov., an actonobacterium isolated from sandstone collected in sahara desert.</title>
        <authorList>
            <person name="Gtari M."/>
            <person name="Ghodhbane F."/>
        </authorList>
    </citation>
    <scope>NUCLEOTIDE SEQUENCE [LARGE SCALE GENOMIC DNA]</scope>
    <source>
        <strain evidence="2 3">BMG 8361</strain>
    </source>
</reference>
<dbReference type="SUPFAM" id="SSF63433">
    <property type="entry name" value="Fumarylacetoacetate hydrolase, FAH, N-terminal domain"/>
    <property type="match status" value="1"/>
</dbReference>
<gene>
    <name evidence="2" type="ORF">U6N30_15550</name>
</gene>
<evidence type="ECO:0000313" key="2">
    <source>
        <dbReference type="EMBL" id="WRL66674.1"/>
    </source>
</evidence>
<organism evidence="2 3">
    <name type="scientific">Blastococcus brunescens</name>
    <dbReference type="NCBI Taxonomy" id="1564165"/>
    <lineage>
        <taxon>Bacteria</taxon>
        <taxon>Bacillati</taxon>
        <taxon>Actinomycetota</taxon>
        <taxon>Actinomycetes</taxon>
        <taxon>Geodermatophilales</taxon>
        <taxon>Geodermatophilaceae</taxon>
        <taxon>Blastococcus</taxon>
    </lineage>
</organism>
<dbReference type="RefSeq" id="WP_324277986.1">
    <property type="nucleotide sequence ID" value="NZ_CP141261.1"/>
</dbReference>
<dbReference type="EMBL" id="CP141261">
    <property type="protein sequence ID" value="WRL66674.1"/>
    <property type="molecule type" value="Genomic_DNA"/>
</dbReference>
<name>A0ABZ1B7G0_9ACTN</name>
<dbReference type="InterPro" id="IPR036462">
    <property type="entry name" value="Fumarylacetoacetase_N_sf"/>
</dbReference>